<reference evidence="1 2" key="1">
    <citation type="submission" date="2014-06" db="EMBL/GenBank/DDBJ databases">
        <authorList>
            <person name="Swart Estienne"/>
        </authorList>
    </citation>
    <scope>NUCLEOTIDE SEQUENCE [LARGE SCALE GENOMIC DNA]</scope>
    <source>
        <strain evidence="1 2">130c</strain>
    </source>
</reference>
<name>A0A078ASE9_STYLE</name>
<organism evidence="1 2">
    <name type="scientific">Stylonychia lemnae</name>
    <name type="common">Ciliate</name>
    <dbReference type="NCBI Taxonomy" id="5949"/>
    <lineage>
        <taxon>Eukaryota</taxon>
        <taxon>Sar</taxon>
        <taxon>Alveolata</taxon>
        <taxon>Ciliophora</taxon>
        <taxon>Intramacronucleata</taxon>
        <taxon>Spirotrichea</taxon>
        <taxon>Stichotrichia</taxon>
        <taxon>Sporadotrichida</taxon>
        <taxon>Oxytrichidae</taxon>
        <taxon>Stylonychinae</taxon>
        <taxon>Stylonychia</taxon>
    </lineage>
</organism>
<protein>
    <submittedName>
        <fullName evidence="1">Uncharacterized protein</fullName>
    </submittedName>
</protein>
<dbReference type="InParanoid" id="A0A078ASE9"/>
<gene>
    <name evidence="1" type="primary">Contig9782.g10459</name>
    <name evidence="1" type="ORF">STYLEM_13204</name>
</gene>
<dbReference type="AlphaFoldDB" id="A0A078ASE9"/>
<evidence type="ECO:0000313" key="2">
    <source>
        <dbReference type="Proteomes" id="UP000039865"/>
    </source>
</evidence>
<dbReference type="Proteomes" id="UP000039865">
    <property type="component" value="Unassembled WGS sequence"/>
</dbReference>
<proteinExistence type="predicted"/>
<keyword evidence="2" id="KW-1185">Reference proteome</keyword>
<evidence type="ECO:0000313" key="1">
    <source>
        <dbReference type="EMBL" id="CDW84147.1"/>
    </source>
</evidence>
<accession>A0A078ASE9</accession>
<dbReference type="EMBL" id="CCKQ01012522">
    <property type="protein sequence ID" value="CDW84147.1"/>
    <property type="molecule type" value="Genomic_DNA"/>
</dbReference>
<sequence>MEAVMMMKSSKNPNKLILAFLNKVMAIKLLRLSKLNFQFIGWRSTKQVSLKLFSNSSKQQRLKRIDPKYKTINLKGISMKRNKNFNKIRTQHLTSVMFHKPKYRQDQIFYQNRPREQFAAISQGQQHQQKILQQLLSVSIWYQECASFQQVDRYSCYSNAAFQVSLIKMWRYL</sequence>